<feature type="transmembrane region" description="Helical" evidence="1">
    <location>
        <begin position="41"/>
        <end position="63"/>
    </location>
</feature>
<evidence type="ECO:0000256" key="1">
    <source>
        <dbReference type="SAM" id="Phobius"/>
    </source>
</evidence>
<dbReference type="Pfam" id="PF06695">
    <property type="entry name" value="Sm_multidrug_ex"/>
    <property type="match status" value="1"/>
</dbReference>
<feature type="transmembrane region" description="Helical" evidence="1">
    <location>
        <begin position="127"/>
        <end position="155"/>
    </location>
</feature>
<evidence type="ECO:0008006" key="4">
    <source>
        <dbReference type="Google" id="ProtNLM"/>
    </source>
</evidence>
<accession>D8SM32</accession>
<keyword evidence="1" id="KW-1133">Transmembrane helix</keyword>
<keyword evidence="3" id="KW-1185">Reference proteome</keyword>
<dbReference type="OMA" id="VMWSFLR"/>
<dbReference type="EMBL" id="GL377627">
    <property type="protein sequence ID" value="EFJ14530.1"/>
    <property type="molecule type" value="Genomic_DNA"/>
</dbReference>
<feature type="transmembrane region" description="Helical" evidence="1">
    <location>
        <begin position="69"/>
        <end position="90"/>
    </location>
</feature>
<keyword evidence="1" id="KW-0472">Membrane</keyword>
<feature type="non-terminal residue" evidence="2">
    <location>
        <position position="210"/>
    </location>
</feature>
<proteinExistence type="predicted"/>
<dbReference type="Proteomes" id="UP000001514">
    <property type="component" value="Unassembled WGS sequence"/>
</dbReference>
<dbReference type="AlphaFoldDB" id="D8SM32"/>
<dbReference type="PANTHER" id="PTHR36007:SF2">
    <property type="entry name" value="TRANSPORT PROTEIN-RELATED"/>
    <property type="match status" value="1"/>
</dbReference>
<dbReference type="FunCoup" id="D8SM32">
    <property type="interactions" value="839"/>
</dbReference>
<feature type="transmembrane region" description="Helical" evidence="1">
    <location>
        <begin position="186"/>
        <end position="204"/>
    </location>
</feature>
<keyword evidence="1" id="KW-0812">Transmembrane</keyword>
<feature type="non-terminal residue" evidence="2">
    <location>
        <position position="1"/>
    </location>
</feature>
<reference evidence="2 3" key="1">
    <citation type="journal article" date="2011" name="Science">
        <title>The Selaginella genome identifies genetic changes associated with the evolution of vascular plants.</title>
        <authorList>
            <person name="Banks J.A."/>
            <person name="Nishiyama T."/>
            <person name="Hasebe M."/>
            <person name="Bowman J.L."/>
            <person name="Gribskov M."/>
            <person name="dePamphilis C."/>
            <person name="Albert V.A."/>
            <person name="Aono N."/>
            <person name="Aoyama T."/>
            <person name="Ambrose B.A."/>
            <person name="Ashton N.W."/>
            <person name="Axtell M.J."/>
            <person name="Barker E."/>
            <person name="Barker M.S."/>
            <person name="Bennetzen J.L."/>
            <person name="Bonawitz N.D."/>
            <person name="Chapple C."/>
            <person name="Cheng C."/>
            <person name="Correa L.G."/>
            <person name="Dacre M."/>
            <person name="DeBarry J."/>
            <person name="Dreyer I."/>
            <person name="Elias M."/>
            <person name="Engstrom E.M."/>
            <person name="Estelle M."/>
            <person name="Feng L."/>
            <person name="Finet C."/>
            <person name="Floyd S.K."/>
            <person name="Frommer W.B."/>
            <person name="Fujita T."/>
            <person name="Gramzow L."/>
            <person name="Gutensohn M."/>
            <person name="Harholt J."/>
            <person name="Hattori M."/>
            <person name="Heyl A."/>
            <person name="Hirai T."/>
            <person name="Hiwatashi Y."/>
            <person name="Ishikawa M."/>
            <person name="Iwata M."/>
            <person name="Karol K.G."/>
            <person name="Koehler B."/>
            <person name="Kolukisaoglu U."/>
            <person name="Kubo M."/>
            <person name="Kurata T."/>
            <person name="Lalonde S."/>
            <person name="Li K."/>
            <person name="Li Y."/>
            <person name="Litt A."/>
            <person name="Lyons E."/>
            <person name="Manning G."/>
            <person name="Maruyama T."/>
            <person name="Michael T.P."/>
            <person name="Mikami K."/>
            <person name="Miyazaki S."/>
            <person name="Morinaga S."/>
            <person name="Murata T."/>
            <person name="Mueller-Roeber B."/>
            <person name="Nelson D.R."/>
            <person name="Obara M."/>
            <person name="Oguri Y."/>
            <person name="Olmstead R.G."/>
            <person name="Onodera N."/>
            <person name="Petersen B.L."/>
            <person name="Pils B."/>
            <person name="Prigge M."/>
            <person name="Rensing S.A."/>
            <person name="Riano-Pachon D.M."/>
            <person name="Roberts A.W."/>
            <person name="Sato Y."/>
            <person name="Scheller H.V."/>
            <person name="Schulz B."/>
            <person name="Schulz C."/>
            <person name="Shakirov E.V."/>
            <person name="Shibagaki N."/>
            <person name="Shinohara N."/>
            <person name="Shippen D.E."/>
            <person name="Soerensen I."/>
            <person name="Sotooka R."/>
            <person name="Sugimoto N."/>
            <person name="Sugita M."/>
            <person name="Sumikawa N."/>
            <person name="Tanurdzic M."/>
            <person name="Theissen G."/>
            <person name="Ulvskov P."/>
            <person name="Wakazuki S."/>
            <person name="Weng J.K."/>
            <person name="Willats W.W."/>
            <person name="Wipf D."/>
            <person name="Wolf P.G."/>
            <person name="Yang L."/>
            <person name="Zimmer A.D."/>
            <person name="Zhu Q."/>
            <person name="Mitros T."/>
            <person name="Hellsten U."/>
            <person name="Loque D."/>
            <person name="Otillar R."/>
            <person name="Salamov A."/>
            <person name="Schmutz J."/>
            <person name="Shapiro H."/>
            <person name="Lindquist E."/>
            <person name="Lucas S."/>
            <person name="Rokhsar D."/>
            <person name="Grigoriev I.V."/>
        </authorList>
    </citation>
    <scope>NUCLEOTIDE SEQUENCE [LARGE SCALE GENOMIC DNA]</scope>
</reference>
<dbReference type="InParanoid" id="D8SM32"/>
<feature type="transmembrane region" description="Helical" evidence="1">
    <location>
        <begin position="161"/>
        <end position="179"/>
    </location>
</feature>
<sequence length="210" mass="22605">SSNLLAYAAAGGAAESSSIGASALGLRIADYLRSSRWPDEAIVFALATLPVLELRGAIPVGYWMRLNPLLVYCLSVAGNMIPVPLVLLYMEQLTTFLTARSSSARKVLDSIYKHTRRKAGPIQEFKWLGLMLFVAVPFPGTGAWTGAMASVVLGMPFWSSFWANFFGVAIAGILVNLLVSVGFNTALLVGAALFAASTFMWSFLRFLGRS</sequence>
<dbReference type="HOGENOM" id="CLU_075669_0_1_1"/>
<dbReference type="PANTHER" id="PTHR36007">
    <property type="entry name" value="TRANSPORT PROTEIN-RELATED"/>
    <property type="match status" value="1"/>
</dbReference>
<dbReference type="OrthoDB" id="2018918at2759"/>
<dbReference type="Gramene" id="EFJ14530">
    <property type="protein sequence ID" value="EFJ14530"/>
    <property type="gene ID" value="SELMODRAFT_46893"/>
</dbReference>
<protein>
    <recommendedName>
        <fullName evidence="4">Small multi-drug export protein</fullName>
    </recommendedName>
</protein>
<evidence type="ECO:0000313" key="3">
    <source>
        <dbReference type="Proteomes" id="UP000001514"/>
    </source>
</evidence>
<dbReference type="InterPro" id="IPR009577">
    <property type="entry name" value="Sm_multidrug_ex"/>
</dbReference>
<name>D8SM32_SELML</name>
<dbReference type="KEGG" id="smo:SELMODRAFT_46893"/>
<organism evidence="3">
    <name type="scientific">Selaginella moellendorffii</name>
    <name type="common">Spikemoss</name>
    <dbReference type="NCBI Taxonomy" id="88036"/>
    <lineage>
        <taxon>Eukaryota</taxon>
        <taxon>Viridiplantae</taxon>
        <taxon>Streptophyta</taxon>
        <taxon>Embryophyta</taxon>
        <taxon>Tracheophyta</taxon>
        <taxon>Lycopodiopsida</taxon>
        <taxon>Selaginellales</taxon>
        <taxon>Selaginellaceae</taxon>
        <taxon>Selaginella</taxon>
    </lineage>
</organism>
<gene>
    <name evidence="2" type="ORF">SELMODRAFT_46893</name>
</gene>
<evidence type="ECO:0000313" key="2">
    <source>
        <dbReference type="EMBL" id="EFJ14530.1"/>
    </source>
</evidence>
<dbReference type="eggNOG" id="ENOG502QUXG">
    <property type="taxonomic scope" value="Eukaryota"/>
</dbReference>